<dbReference type="PANTHER" id="PTHR21020:SF0">
    <property type="entry name" value="ZINC FINGER PROTEIN 800"/>
    <property type="match status" value="1"/>
</dbReference>
<dbReference type="PROSITE" id="PS50157">
    <property type="entry name" value="ZINC_FINGER_C2H2_2"/>
    <property type="match status" value="3"/>
</dbReference>
<feature type="region of interest" description="Disordered" evidence="2">
    <location>
        <begin position="1968"/>
        <end position="2270"/>
    </location>
</feature>
<feature type="compositionally biased region" description="Polar residues" evidence="2">
    <location>
        <begin position="512"/>
        <end position="527"/>
    </location>
</feature>
<accession>A0A210QK87</accession>
<gene>
    <name evidence="4" type="ORF">KP79_PYT23961</name>
</gene>
<dbReference type="OrthoDB" id="10066279at2759"/>
<feature type="region of interest" description="Disordered" evidence="2">
    <location>
        <begin position="1456"/>
        <end position="1481"/>
    </location>
</feature>
<feature type="compositionally biased region" description="Basic and acidic residues" evidence="2">
    <location>
        <begin position="1653"/>
        <end position="1662"/>
    </location>
</feature>
<feature type="compositionally biased region" description="Low complexity" evidence="2">
    <location>
        <begin position="1462"/>
        <end position="1472"/>
    </location>
</feature>
<feature type="compositionally biased region" description="Low complexity" evidence="2">
    <location>
        <begin position="109"/>
        <end position="134"/>
    </location>
</feature>
<evidence type="ECO:0000313" key="5">
    <source>
        <dbReference type="Proteomes" id="UP000242188"/>
    </source>
</evidence>
<dbReference type="SMART" id="SM00355">
    <property type="entry name" value="ZnF_C2H2"/>
    <property type="match status" value="5"/>
</dbReference>
<keyword evidence="1" id="KW-0862">Zinc</keyword>
<feature type="region of interest" description="Disordered" evidence="2">
    <location>
        <begin position="102"/>
        <end position="145"/>
    </location>
</feature>
<feature type="compositionally biased region" description="Polar residues" evidence="2">
    <location>
        <begin position="1140"/>
        <end position="1150"/>
    </location>
</feature>
<feature type="compositionally biased region" description="Polar residues" evidence="2">
    <location>
        <begin position="1161"/>
        <end position="1195"/>
    </location>
</feature>
<feature type="compositionally biased region" description="Polar residues" evidence="2">
    <location>
        <begin position="1342"/>
        <end position="1354"/>
    </location>
</feature>
<dbReference type="EMBL" id="NEDP02003225">
    <property type="protein sequence ID" value="OWF49160.1"/>
    <property type="molecule type" value="Genomic_DNA"/>
</dbReference>
<feature type="compositionally biased region" description="Polar residues" evidence="2">
    <location>
        <begin position="1699"/>
        <end position="1711"/>
    </location>
</feature>
<feature type="compositionally biased region" description="Low complexity" evidence="2">
    <location>
        <begin position="700"/>
        <end position="718"/>
    </location>
</feature>
<feature type="compositionally biased region" description="Polar residues" evidence="2">
    <location>
        <begin position="135"/>
        <end position="145"/>
    </location>
</feature>
<feature type="compositionally biased region" description="Polar residues" evidence="2">
    <location>
        <begin position="1968"/>
        <end position="1981"/>
    </location>
</feature>
<feature type="region of interest" description="Disordered" evidence="2">
    <location>
        <begin position="1598"/>
        <end position="1783"/>
    </location>
</feature>
<feature type="region of interest" description="Disordered" evidence="2">
    <location>
        <begin position="160"/>
        <end position="225"/>
    </location>
</feature>
<feature type="compositionally biased region" description="Polar residues" evidence="2">
    <location>
        <begin position="2143"/>
        <end position="2166"/>
    </location>
</feature>
<feature type="region of interest" description="Disordered" evidence="2">
    <location>
        <begin position="482"/>
        <end position="532"/>
    </location>
</feature>
<feature type="domain" description="C2H2-type" evidence="3">
    <location>
        <begin position="1522"/>
        <end position="1549"/>
    </location>
</feature>
<comment type="caution">
    <text evidence="4">The sequence shown here is derived from an EMBL/GenBank/DDBJ whole genome shotgun (WGS) entry which is preliminary data.</text>
</comment>
<dbReference type="Proteomes" id="UP000242188">
    <property type="component" value="Unassembled WGS sequence"/>
</dbReference>
<organism evidence="4 5">
    <name type="scientific">Mizuhopecten yessoensis</name>
    <name type="common">Japanese scallop</name>
    <name type="synonym">Patinopecten yessoensis</name>
    <dbReference type="NCBI Taxonomy" id="6573"/>
    <lineage>
        <taxon>Eukaryota</taxon>
        <taxon>Metazoa</taxon>
        <taxon>Spiralia</taxon>
        <taxon>Lophotrochozoa</taxon>
        <taxon>Mollusca</taxon>
        <taxon>Bivalvia</taxon>
        <taxon>Autobranchia</taxon>
        <taxon>Pteriomorphia</taxon>
        <taxon>Pectinida</taxon>
        <taxon>Pectinoidea</taxon>
        <taxon>Pectinidae</taxon>
        <taxon>Mizuhopecten</taxon>
    </lineage>
</organism>
<feature type="compositionally biased region" description="Low complexity" evidence="2">
    <location>
        <begin position="588"/>
        <end position="598"/>
    </location>
</feature>
<feature type="compositionally biased region" description="Basic and acidic residues" evidence="2">
    <location>
        <begin position="2260"/>
        <end position="2270"/>
    </location>
</feature>
<feature type="compositionally biased region" description="Polar residues" evidence="2">
    <location>
        <begin position="758"/>
        <end position="772"/>
    </location>
</feature>
<feature type="compositionally biased region" description="Basic and acidic residues" evidence="2">
    <location>
        <begin position="947"/>
        <end position="976"/>
    </location>
</feature>
<feature type="compositionally biased region" description="Basic and acidic residues" evidence="2">
    <location>
        <begin position="729"/>
        <end position="757"/>
    </location>
</feature>
<feature type="compositionally biased region" description="Basic and acidic residues" evidence="2">
    <location>
        <begin position="816"/>
        <end position="861"/>
    </location>
</feature>
<keyword evidence="1" id="KW-0863">Zinc-finger</keyword>
<feature type="compositionally biased region" description="Polar residues" evidence="2">
    <location>
        <begin position="1108"/>
        <end position="1122"/>
    </location>
</feature>
<feature type="compositionally biased region" description="Basic and acidic residues" evidence="2">
    <location>
        <begin position="1196"/>
        <end position="1206"/>
    </location>
</feature>
<dbReference type="GO" id="GO:0008270">
    <property type="term" value="F:zinc ion binding"/>
    <property type="evidence" value="ECO:0007669"/>
    <property type="project" value="UniProtKB-KW"/>
</dbReference>
<feature type="compositionally biased region" description="Polar residues" evidence="2">
    <location>
        <begin position="984"/>
        <end position="1021"/>
    </location>
</feature>
<keyword evidence="5" id="KW-1185">Reference proteome</keyword>
<feature type="compositionally biased region" description="Basic and acidic residues" evidence="2">
    <location>
        <begin position="1221"/>
        <end position="1234"/>
    </location>
</feature>
<dbReference type="InterPro" id="IPR013087">
    <property type="entry name" value="Znf_C2H2_type"/>
</dbReference>
<feature type="compositionally biased region" description="Basic and acidic residues" evidence="2">
    <location>
        <begin position="1298"/>
        <end position="1311"/>
    </location>
</feature>
<dbReference type="SUPFAM" id="SSF57667">
    <property type="entry name" value="beta-beta-alpha zinc fingers"/>
    <property type="match status" value="2"/>
</dbReference>
<dbReference type="PROSITE" id="PS00028">
    <property type="entry name" value="ZINC_FINGER_C2H2_1"/>
    <property type="match status" value="3"/>
</dbReference>
<dbReference type="Gene3D" id="3.30.160.60">
    <property type="entry name" value="Classic Zinc Finger"/>
    <property type="match status" value="2"/>
</dbReference>
<feature type="compositionally biased region" description="Polar residues" evidence="2">
    <location>
        <begin position="862"/>
        <end position="871"/>
    </location>
</feature>
<sequence length="2270" mass="248008">MSDSSDEEDSISKIDFSVISMAIEAGHKMVQQILNCVHYGTPEVRNLMYNECDFIVECRVCRNLFRSIPNFVAHKRIYCTAEAEQTLFPSSGQEESVVVVQPMDNSPGTSGSVSPTAVATTSSQSTSVARQSATKSANTAIPTGSVNNAKSVLSSVFSSSSLSQSRTMSQSTSSVNVSGSMGARRSAQEQPHNQGQGIKAQGQGEKKEEGDSSDGDTSTLKQLLTGKFKGKSSEYNFYSKTAEKMERERRSKEVSTVVMTPIPTNRNAAYLTVTKSGTATDGQNVIVSPGFLDSRKKSSESVAEPKIVQNWENSVTGDMTIDSELKQRKVPERSSKRKNTDVQKIVNEETATTSRIPEKTMLSKQKQMEQKNKKFVQLRPVKSQLGSHQYSELSELGLLGHCDLALSRCLLCSVSYCSRKGLLQHMHSIHSGRKILFPCSMCEKRFSYFWGLTRHLQNNHNLSKEKIDKIRDKLKSMAFDTAELEQEEHSDPKSRGSLGQNPDGSKQEKPSVKQTSNLVQTVGSSSRIQRDGETTGIKLNKCEGCKRAFWKKSNYDEHINQCKWLVTPSDKIDQSRSTSRSRSESSRGESTSRTTETSPNRPATRSKVTEKDVNIASSNVMDNLEIIERRARSRTRSKIPIVEQAKQQNVSEKDQAGGGTNNKDVAMENDHEDSRDGSEFSKSSSTDRFRHKEKSQDQKSPVSSPSKRSDSSSPNTPSKLQMVTRHSAKSSEKETQYMRTRFYDKRRESQIRPDKSPQSKTGSESDSPTLQTKDGVKVVLAFESECNEKMNKSRECLGSDESEGSGKTMQSISSGKDGRIDEQKLATKSRDSSLEGSNDRSEGSEAVHTRASRDSSRESLKETSLSRPSTRSVEKTVEISKDRTKSQTTPTSKRDGQKSPIEGVSRDSSRESLKDGSSRVSTRSAFTHSATNRSRSRDTVEASPVLAKKDRENSPVGKDVHAKRDSSTENENERSLSRTRSRNVSKSENTSRCSSKESISARISTRHTPSQVSHDNVTKNPGGTEPEQDNKGDLTSFRASVRKSNRASVGMKTDKTDISEKLKEDNVCKGTIEHATSEKTKQGNAREPPDSCQKLGGNTPGVADKESTGISDGNVQRVSTRSGKLDTKTDSTSEKHSGVKESNNLSNKLPSSEPEAEQTEQSDTLQSMVTRRSLSNTPGQKDINKSSNTRSSGLKSSEDVPLKETRSSGTRKTNPSKASGKSKDEHHAKGDHSSLNENEGLELQKRSVRIREKLSAGKDDESDSSSQDSPPSPRKTVDEVDGGSTFRSTRLAMKAQKMKCDATKTTEDVPKPTEVKVSSMIISSLQQAENQNFLGLNVTPYTRKSTSRASSQFTPRIPKCLESDRNSASNTIDTTSDSKFEESTALERSQISDSEDKFSDSDESYDSSIEELNSDFISASPEPEVQLFEEIWVQKEPGLPTEEIKTNAFAMMTYKSSPTQVSSKGPSPSSSGHTTRASERMRTTRTQMYVTDPKNMGTSQESVQTRCLDLSRISYLSDEKEMKCLQCGLGFSCLSNLRRHVVRHLGWRRYKCKLCKFSSYNKSECNTHLIRSHGTKARNCTASTLIIDLNKEASKVRSQKKFNTIKSKTTGPSLRSRSPKKTLSSGSEKTEDLTTETKLPESKKVSRVTSQQEKTRKGDVQKESFAASKTQSSDQSATTVVATRSRTTRKETKMDNIEDSQSTKKGGTANDQSDEDAAANLQMKTEELRRTRKRKRSNSEDTNSSKVEINKGEITVSDTKKSRKRKRSNSLEGCSKEEEAASNKLESLVVPIKKKYEMKRSTSLDGTSSSLPDDVGETLSDSWDIPSVSDFENSDTEMVCSPPIAKVVPNLETMMAALEEARAFKFVRQRGKGRKSLPLVKKTQRSGSLGSQADSNVEISINTAGTSSVEGTPTQSKVLELSGVSSASLNSEGDKGKFVQSKNITCTSREETDEETCAIKVNKISSDASNNEKSCVQNSSTGRKDNSSGEQNNSSGKKDSSSGVKDSSASAMDDSSSNMDDSSSTKVSSSSVKDSSSSVKDSSSSVKDSSPSVKGSSSSVKDSSSSVKDSSSSVKCSSSSAHDSSSSTQVNSPGVQHGSSGVTDSSSTKDCPSDVQDSSMCKQDDLSGIEDSSSSAQISSISTKNTSPSDVTEITTKVSNVETISCSREDEHSTFEKETIENVVDSDKSSKAKEDRCKETVTENSGALHDPSKVVEECVSLGSEPSIAKGDNTSGQKDLGDSDVSMVTKPAIAEDVGTGDADKEKQKIIL</sequence>
<feature type="compositionally biased region" description="Basic and acidic residues" evidence="2">
    <location>
        <begin position="1052"/>
        <end position="1081"/>
    </location>
</feature>
<feature type="compositionally biased region" description="Basic and acidic residues" evidence="2">
    <location>
        <begin position="1242"/>
        <end position="1259"/>
    </location>
</feature>
<feature type="compositionally biased region" description="Basic and acidic residues" evidence="2">
    <location>
        <begin position="786"/>
        <end position="797"/>
    </location>
</feature>
<feature type="compositionally biased region" description="Low complexity" evidence="2">
    <location>
        <begin position="2129"/>
        <end position="2142"/>
    </location>
</feature>
<evidence type="ECO:0000313" key="4">
    <source>
        <dbReference type="EMBL" id="OWF49160.1"/>
    </source>
</evidence>
<feature type="compositionally biased region" description="Polar residues" evidence="2">
    <location>
        <begin position="2088"/>
        <end position="2121"/>
    </location>
</feature>
<keyword evidence="1" id="KW-0479">Metal-binding</keyword>
<feature type="region of interest" description="Disordered" evidence="2">
    <location>
        <begin position="638"/>
        <end position="1311"/>
    </location>
</feature>
<feature type="compositionally biased region" description="Basic and acidic residues" evidence="2">
    <location>
        <begin position="2167"/>
        <end position="2201"/>
    </location>
</feature>
<dbReference type="PANTHER" id="PTHR21020">
    <property type="entry name" value="ZINC FINGER PROTEIN 800"/>
    <property type="match status" value="1"/>
</dbReference>
<dbReference type="InterPro" id="IPR039149">
    <property type="entry name" value="ZNF800"/>
</dbReference>
<name>A0A210QK87_MIZYE</name>
<feature type="domain" description="C2H2-type" evidence="3">
    <location>
        <begin position="437"/>
        <end position="465"/>
    </location>
</feature>
<protein>
    <submittedName>
        <fullName evidence="4">Zinc finger protein 800</fullName>
    </submittedName>
</protein>
<feature type="region of interest" description="Disordered" evidence="2">
    <location>
        <begin position="570"/>
        <end position="614"/>
    </location>
</feature>
<feature type="compositionally biased region" description="Basic and acidic residues" evidence="2">
    <location>
        <begin position="872"/>
        <end position="885"/>
    </location>
</feature>
<reference evidence="4 5" key="1">
    <citation type="journal article" date="2017" name="Nat. Ecol. Evol.">
        <title>Scallop genome provides insights into evolution of bilaterian karyotype and development.</title>
        <authorList>
            <person name="Wang S."/>
            <person name="Zhang J."/>
            <person name="Jiao W."/>
            <person name="Li J."/>
            <person name="Xun X."/>
            <person name="Sun Y."/>
            <person name="Guo X."/>
            <person name="Huan P."/>
            <person name="Dong B."/>
            <person name="Zhang L."/>
            <person name="Hu X."/>
            <person name="Sun X."/>
            <person name="Wang J."/>
            <person name="Zhao C."/>
            <person name="Wang Y."/>
            <person name="Wang D."/>
            <person name="Huang X."/>
            <person name="Wang R."/>
            <person name="Lv J."/>
            <person name="Li Y."/>
            <person name="Zhang Z."/>
            <person name="Liu B."/>
            <person name="Lu W."/>
            <person name="Hui Y."/>
            <person name="Liang J."/>
            <person name="Zhou Z."/>
            <person name="Hou R."/>
            <person name="Li X."/>
            <person name="Liu Y."/>
            <person name="Li H."/>
            <person name="Ning X."/>
            <person name="Lin Y."/>
            <person name="Zhao L."/>
            <person name="Xing Q."/>
            <person name="Dou J."/>
            <person name="Li Y."/>
            <person name="Mao J."/>
            <person name="Guo H."/>
            <person name="Dou H."/>
            <person name="Li T."/>
            <person name="Mu C."/>
            <person name="Jiang W."/>
            <person name="Fu Q."/>
            <person name="Fu X."/>
            <person name="Miao Y."/>
            <person name="Liu J."/>
            <person name="Yu Q."/>
            <person name="Li R."/>
            <person name="Liao H."/>
            <person name="Li X."/>
            <person name="Kong Y."/>
            <person name="Jiang Z."/>
            <person name="Chourrout D."/>
            <person name="Li R."/>
            <person name="Bao Z."/>
        </authorList>
    </citation>
    <scope>NUCLEOTIDE SEQUENCE [LARGE SCALE GENOMIC DNA]</scope>
    <source>
        <strain evidence="4 5">PY_sf001</strain>
    </source>
</reference>
<dbReference type="InterPro" id="IPR036236">
    <property type="entry name" value="Znf_C2H2_sf"/>
</dbReference>
<feature type="compositionally biased region" description="Polar residues" evidence="2">
    <location>
        <begin position="1366"/>
        <end position="1375"/>
    </location>
</feature>
<evidence type="ECO:0000256" key="1">
    <source>
        <dbReference type="PROSITE-ProRule" id="PRU00042"/>
    </source>
</evidence>
<feature type="compositionally biased region" description="Polar residues" evidence="2">
    <location>
        <begin position="918"/>
        <end position="933"/>
    </location>
</feature>
<feature type="domain" description="C2H2-type" evidence="3">
    <location>
        <begin position="407"/>
        <end position="435"/>
    </location>
</feature>
<feature type="compositionally biased region" description="Polar residues" evidence="2">
    <location>
        <begin position="1601"/>
        <end position="1627"/>
    </location>
</feature>
<evidence type="ECO:0000256" key="2">
    <source>
        <dbReference type="SAM" id="MobiDB-lite"/>
    </source>
</evidence>
<feature type="compositionally biased region" description="Basic and acidic residues" evidence="2">
    <location>
        <begin position="665"/>
        <end position="697"/>
    </location>
</feature>
<feature type="compositionally biased region" description="Polar residues" evidence="2">
    <location>
        <begin position="1207"/>
        <end position="1219"/>
    </location>
</feature>
<evidence type="ECO:0000259" key="3">
    <source>
        <dbReference type="PROSITE" id="PS50157"/>
    </source>
</evidence>
<feature type="compositionally biased region" description="Basic and acidic residues" evidence="2">
    <location>
        <begin position="1123"/>
        <end position="1139"/>
    </location>
</feature>
<feature type="compositionally biased region" description="Basic and acidic residues" evidence="2">
    <location>
        <begin position="904"/>
        <end position="917"/>
    </location>
</feature>
<feature type="compositionally biased region" description="Low complexity" evidence="2">
    <location>
        <begin position="1676"/>
        <end position="1685"/>
    </location>
</feature>
<feature type="compositionally biased region" description="Low complexity" evidence="2">
    <location>
        <begin position="2001"/>
        <end position="2087"/>
    </location>
</feature>
<feature type="compositionally biased region" description="Low complexity" evidence="2">
    <location>
        <begin position="160"/>
        <end position="182"/>
    </location>
</feature>
<feature type="compositionally biased region" description="Polar residues" evidence="2">
    <location>
        <begin position="805"/>
        <end position="814"/>
    </location>
</feature>
<feature type="region of interest" description="Disordered" evidence="2">
    <location>
        <begin position="1342"/>
        <end position="1409"/>
    </location>
</feature>
<proteinExistence type="predicted"/>